<dbReference type="Pfam" id="PF13432">
    <property type="entry name" value="TPR_16"/>
    <property type="match status" value="1"/>
</dbReference>
<feature type="repeat" description="TPR" evidence="1">
    <location>
        <begin position="467"/>
        <end position="500"/>
    </location>
</feature>
<dbReference type="Pfam" id="PF13181">
    <property type="entry name" value="TPR_8"/>
    <property type="match status" value="1"/>
</dbReference>
<dbReference type="EMBL" id="NWBU01000010">
    <property type="protein sequence ID" value="PTQ10222.1"/>
    <property type="molecule type" value="Genomic_DNA"/>
</dbReference>
<gene>
    <name evidence="2" type="ORF">CLG96_14010</name>
</gene>
<dbReference type="InterPro" id="IPR019734">
    <property type="entry name" value="TPR_rpt"/>
</dbReference>
<dbReference type="PROSITE" id="PS50005">
    <property type="entry name" value="TPR"/>
    <property type="match status" value="3"/>
</dbReference>
<comment type="caution">
    <text evidence="2">The sequence shown here is derived from an EMBL/GenBank/DDBJ whole genome shotgun (WGS) entry which is preliminary data.</text>
</comment>
<proteinExistence type="predicted"/>
<dbReference type="SMART" id="SM00028">
    <property type="entry name" value="TPR"/>
    <property type="match status" value="5"/>
</dbReference>
<feature type="repeat" description="TPR" evidence="1">
    <location>
        <begin position="357"/>
        <end position="390"/>
    </location>
</feature>
<keyword evidence="3" id="KW-1185">Reference proteome</keyword>
<name>A0A2T5FWS8_9SPHN</name>
<evidence type="ECO:0000313" key="2">
    <source>
        <dbReference type="EMBL" id="PTQ10222.1"/>
    </source>
</evidence>
<dbReference type="PANTHER" id="PTHR12558">
    <property type="entry name" value="CELL DIVISION CYCLE 16,23,27"/>
    <property type="match status" value="1"/>
</dbReference>
<dbReference type="AlphaFoldDB" id="A0A2T5FWS8"/>
<reference evidence="2 3" key="1">
    <citation type="submission" date="2017-09" db="EMBL/GenBank/DDBJ databases">
        <title>Sphingomonas panjinensis sp.nov., isolated from oil-contaminated soil.</title>
        <authorList>
            <person name="Wang L."/>
            <person name="Chen L."/>
        </authorList>
    </citation>
    <scope>NUCLEOTIDE SEQUENCE [LARGE SCALE GENOMIC DNA]</scope>
    <source>
        <strain evidence="2 3">FW-11</strain>
    </source>
</reference>
<dbReference type="Gene3D" id="1.25.40.10">
    <property type="entry name" value="Tetratricopeptide repeat domain"/>
    <property type="match status" value="1"/>
</dbReference>
<dbReference type="PANTHER" id="PTHR12558:SF13">
    <property type="entry name" value="CELL DIVISION CYCLE PROTEIN 27 HOMOLOG"/>
    <property type="match status" value="1"/>
</dbReference>
<dbReference type="RefSeq" id="WP_107968581.1">
    <property type="nucleotide sequence ID" value="NZ_NWBU01000010.1"/>
</dbReference>
<keyword evidence="1" id="KW-0802">TPR repeat</keyword>
<feature type="repeat" description="TPR" evidence="1">
    <location>
        <begin position="398"/>
        <end position="431"/>
    </location>
</feature>
<evidence type="ECO:0000256" key="1">
    <source>
        <dbReference type="PROSITE-ProRule" id="PRU00339"/>
    </source>
</evidence>
<evidence type="ECO:0000313" key="3">
    <source>
        <dbReference type="Proteomes" id="UP000244162"/>
    </source>
</evidence>
<dbReference type="Pfam" id="PF13428">
    <property type="entry name" value="TPR_14"/>
    <property type="match status" value="1"/>
</dbReference>
<accession>A0A2T5FWS8</accession>
<protein>
    <submittedName>
        <fullName evidence="2">Uncharacterized protein</fullName>
    </submittedName>
</protein>
<sequence length="554" mass="59281">MSPLKLAGGCVLAALLAVSAEGARIREAEPTTAYVRARVAEAGADLHKAATGYAAVMEASPDDMALAMRAYRQAMMAGDRKLATRAAKALDARNGLPPDGPLLLLANAVQKKDWRTAGVLTDRIEKERVFAFLVPVLRAWIALGAHDGDPVAKLDAAAPDPLGTSYIAEHRALLMLAEGQTEQGVAALRALSVQPPARNTRLRIAAAAGLAKARQKERALALLEGDDPLLAAARARIAAGDRLPSTIVTAGDGISELIVRVAIDVNRERVTPLGLALVRIATFFAPANASAWLASSEMLSGVGQNELALAALDKVTADDPFSDVAQALRLKILVRQGQTETALAESLKRTGRTDATFRDWTTLGDLYGDLGRRSEAAGAYGRALELAEAARAPTDDLWPLWLLRGGALEQGGDWPQARTALEKALALAPDQAVVLNYLGYAQLERRENLEDAQKLIERASQLRPDDPSITDSLGWAYYLRGNLPKAIETLERAAQGEPGEATINEHLGDAYWAVGRKYEARYAWRAALVQAGERDAARIRNKLDEGLSGRTAAR</sequence>
<dbReference type="InterPro" id="IPR011990">
    <property type="entry name" value="TPR-like_helical_dom_sf"/>
</dbReference>
<dbReference type="OrthoDB" id="9766710at2"/>
<dbReference type="Proteomes" id="UP000244162">
    <property type="component" value="Unassembled WGS sequence"/>
</dbReference>
<organism evidence="2 3">
    <name type="scientific">Sphingomonas oleivorans</name>
    <dbReference type="NCBI Taxonomy" id="1735121"/>
    <lineage>
        <taxon>Bacteria</taxon>
        <taxon>Pseudomonadati</taxon>
        <taxon>Pseudomonadota</taxon>
        <taxon>Alphaproteobacteria</taxon>
        <taxon>Sphingomonadales</taxon>
        <taxon>Sphingomonadaceae</taxon>
        <taxon>Sphingomonas</taxon>
    </lineage>
</organism>
<dbReference type="SUPFAM" id="SSF48452">
    <property type="entry name" value="TPR-like"/>
    <property type="match status" value="2"/>
</dbReference>